<keyword evidence="6 11" id="KW-0067">ATP-binding</keyword>
<dbReference type="PANTHER" id="PTHR30042">
    <property type="entry name" value="POTASSIUM-TRANSPORTING ATPASE C CHAIN"/>
    <property type="match status" value="1"/>
</dbReference>
<keyword evidence="8 11" id="KW-1133">Transmembrane helix</keyword>
<comment type="subcellular location">
    <subcellularLocation>
        <location evidence="11">Cell membrane</location>
        <topology evidence="11">Single-pass membrane protein</topology>
    </subcellularLocation>
</comment>
<keyword evidence="3 11" id="KW-0633">Potassium transport</keyword>
<accession>A0ABT2JAH6</accession>
<evidence type="ECO:0000256" key="3">
    <source>
        <dbReference type="ARBA" id="ARBA00022538"/>
    </source>
</evidence>
<evidence type="ECO:0000256" key="1">
    <source>
        <dbReference type="ARBA" id="ARBA00022448"/>
    </source>
</evidence>
<evidence type="ECO:0000256" key="2">
    <source>
        <dbReference type="ARBA" id="ARBA00022475"/>
    </source>
</evidence>
<organism evidence="13 14">
    <name type="scientific">Actinophytocola gossypii</name>
    <dbReference type="NCBI Taxonomy" id="2812003"/>
    <lineage>
        <taxon>Bacteria</taxon>
        <taxon>Bacillati</taxon>
        <taxon>Actinomycetota</taxon>
        <taxon>Actinomycetes</taxon>
        <taxon>Pseudonocardiales</taxon>
        <taxon>Pseudonocardiaceae</taxon>
    </lineage>
</organism>
<keyword evidence="4 11" id="KW-0812">Transmembrane</keyword>
<dbReference type="PANTHER" id="PTHR30042:SF2">
    <property type="entry name" value="POTASSIUM-TRANSPORTING ATPASE KDPC SUBUNIT"/>
    <property type="match status" value="1"/>
</dbReference>
<sequence length="206" mass="21349">MHTLLAQTRAGLRALLVLTVLVGVLYPLGIWLVSRVPGLHDNAEGSVVVRDGRAVGSAHIGIDPVPADPDADPWFHTRPSAGSSGPLGPGDPAASGGSNKGQSDPDLTALVNERKDLIAVREGVPRDRVPPDAVTASASGLDPHISPAYAELQVPRVARVTGLSEDRVRALVAEHTSDRVLWFLGEPAVNVLALNLAVQAEAGSSG</sequence>
<evidence type="ECO:0000256" key="6">
    <source>
        <dbReference type="ARBA" id="ARBA00022840"/>
    </source>
</evidence>
<comment type="function">
    <text evidence="11">Part of the high-affinity ATP-driven potassium transport (or Kdp) system, which catalyzes the hydrolysis of ATP coupled with the electrogenic transport of potassium into the cytoplasm. This subunit acts as a catalytic chaperone that increases the ATP-binding affinity of the ATP-hydrolyzing subunit KdpB by the formation of a transient KdpB/KdpC/ATP ternary complex.</text>
</comment>
<evidence type="ECO:0000256" key="9">
    <source>
        <dbReference type="ARBA" id="ARBA00023065"/>
    </source>
</evidence>
<feature type="region of interest" description="Disordered" evidence="12">
    <location>
        <begin position="60"/>
        <end position="106"/>
    </location>
</feature>
<evidence type="ECO:0000313" key="13">
    <source>
        <dbReference type="EMBL" id="MCT2584763.1"/>
    </source>
</evidence>
<gene>
    <name evidence="11" type="primary">kdpC</name>
    <name evidence="13" type="ORF">JT362_16720</name>
</gene>
<keyword evidence="14" id="KW-1185">Reference proteome</keyword>
<dbReference type="InterPro" id="IPR003820">
    <property type="entry name" value="KdpC"/>
</dbReference>
<dbReference type="EMBL" id="JAFFZE010000014">
    <property type="protein sequence ID" value="MCT2584763.1"/>
    <property type="molecule type" value="Genomic_DNA"/>
</dbReference>
<dbReference type="Proteomes" id="UP001156441">
    <property type="component" value="Unassembled WGS sequence"/>
</dbReference>
<comment type="caution">
    <text evidence="13">The sequence shown here is derived from an EMBL/GenBank/DDBJ whole genome shotgun (WGS) entry which is preliminary data.</text>
</comment>
<name>A0ABT2JAH6_9PSEU</name>
<evidence type="ECO:0000256" key="4">
    <source>
        <dbReference type="ARBA" id="ARBA00022692"/>
    </source>
</evidence>
<evidence type="ECO:0000313" key="14">
    <source>
        <dbReference type="Proteomes" id="UP001156441"/>
    </source>
</evidence>
<evidence type="ECO:0000256" key="5">
    <source>
        <dbReference type="ARBA" id="ARBA00022741"/>
    </source>
</evidence>
<comment type="similarity">
    <text evidence="11">Belongs to the KdpC family.</text>
</comment>
<dbReference type="RefSeq" id="WP_260192166.1">
    <property type="nucleotide sequence ID" value="NZ_JAFFZE010000014.1"/>
</dbReference>
<proteinExistence type="inferred from homology"/>
<reference evidence="13 14" key="1">
    <citation type="submission" date="2021-02" db="EMBL/GenBank/DDBJ databases">
        <title>Actinophytocola xerophila sp. nov., isolated from soil of cotton cropping field.</title>
        <authorList>
            <person name="Huang R."/>
            <person name="Chen X."/>
            <person name="Ge X."/>
            <person name="Liu W."/>
        </authorList>
    </citation>
    <scope>NUCLEOTIDE SEQUENCE [LARGE SCALE GENOMIC DNA]</scope>
    <source>
        <strain evidence="13 14">S1-96</strain>
    </source>
</reference>
<protein>
    <recommendedName>
        <fullName evidence="11">Potassium-transporting ATPase KdpC subunit</fullName>
    </recommendedName>
    <alternativeName>
        <fullName evidence="11">ATP phosphohydrolase [potassium-transporting] C chain</fullName>
    </alternativeName>
    <alternativeName>
        <fullName evidence="11">Potassium-binding and translocating subunit C</fullName>
    </alternativeName>
    <alternativeName>
        <fullName evidence="11">Potassium-translocating ATPase C chain</fullName>
    </alternativeName>
</protein>
<comment type="subunit">
    <text evidence="11">The system is composed of three essential subunits: KdpA, KdpB and KdpC.</text>
</comment>
<keyword evidence="1 11" id="KW-0813">Transport</keyword>
<dbReference type="HAMAP" id="MF_00276">
    <property type="entry name" value="KdpC"/>
    <property type="match status" value="1"/>
</dbReference>
<feature type="compositionally biased region" description="Low complexity" evidence="12">
    <location>
        <begin position="79"/>
        <end position="97"/>
    </location>
</feature>
<keyword evidence="7 11" id="KW-0630">Potassium</keyword>
<feature type="transmembrane region" description="Helical" evidence="11">
    <location>
        <begin position="12"/>
        <end position="33"/>
    </location>
</feature>
<keyword evidence="9 11" id="KW-0406">Ion transport</keyword>
<evidence type="ECO:0000256" key="10">
    <source>
        <dbReference type="ARBA" id="ARBA00023136"/>
    </source>
</evidence>
<dbReference type="Pfam" id="PF02669">
    <property type="entry name" value="KdpC"/>
    <property type="match status" value="1"/>
</dbReference>
<evidence type="ECO:0000256" key="11">
    <source>
        <dbReference type="HAMAP-Rule" id="MF_00276"/>
    </source>
</evidence>
<keyword evidence="2 11" id="KW-1003">Cell membrane</keyword>
<evidence type="ECO:0000256" key="7">
    <source>
        <dbReference type="ARBA" id="ARBA00022958"/>
    </source>
</evidence>
<evidence type="ECO:0000256" key="8">
    <source>
        <dbReference type="ARBA" id="ARBA00022989"/>
    </source>
</evidence>
<evidence type="ECO:0000256" key="12">
    <source>
        <dbReference type="SAM" id="MobiDB-lite"/>
    </source>
</evidence>
<keyword evidence="5 11" id="KW-0547">Nucleotide-binding</keyword>
<dbReference type="PIRSF" id="PIRSF001296">
    <property type="entry name" value="K_ATPase_KdpC"/>
    <property type="match status" value="1"/>
</dbReference>
<keyword evidence="10 11" id="KW-0472">Membrane</keyword>